<dbReference type="EMBL" id="MLFK01000009">
    <property type="protein sequence ID" value="OIV40793.1"/>
    <property type="molecule type" value="Genomic_DNA"/>
</dbReference>
<name>A0A1J7C537_FLAJO</name>
<evidence type="ECO:0000259" key="7">
    <source>
        <dbReference type="Pfam" id="PF02558"/>
    </source>
</evidence>
<dbReference type="Proteomes" id="UP000182826">
    <property type="component" value="Unassembled WGS sequence"/>
</dbReference>
<feature type="domain" description="Ketopantoate reductase N-terminal" evidence="7">
    <location>
        <begin position="21"/>
        <end position="154"/>
    </location>
</feature>
<dbReference type="Gene3D" id="1.10.1040.10">
    <property type="entry name" value="N-(1-d-carboxylethyl)-l-norvaline Dehydrogenase, domain 2"/>
    <property type="match status" value="1"/>
</dbReference>
<dbReference type="InterPro" id="IPR051402">
    <property type="entry name" value="KPR-Related"/>
</dbReference>
<dbReference type="SUPFAM" id="SSF48179">
    <property type="entry name" value="6-phosphogluconate dehydrogenase C-terminal domain-like"/>
    <property type="match status" value="1"/>
</dbReference>
<comment type="pathway">
    <text evidence="1">Cofactor biosynthesis; (R)-pantothenate biosynthesis; (R)-pantoate from 3-methyl-2-oxobutanoate: step 2/2.</text>
</comment>
<dbReference type="InterPro" id="IPR013332">
    <property type="entry name" value="KPR_N"/>
</dbReference>
<evidence type="ECO:0000313" key="10">
    <source>
        <dbReference type="Proteomes" id="UP000182826"/>
    </source>
</evidence>
<dbReference type="GO" id="GO:0005737">
    <property type="term" value="C:cytoplasm"/>
    <property type="evidence" value="ECO:0007669"/>
    <property type="project" value="TreeGrafter"/>
</dbReference>
<dbReference type="InterPro" id="IPR008927">
    <property type="entry name" value="6-PGluconate_DH-like_C_sf"/>
</dbReference>
<dbReference type="Gene3D" id="3.40.50.720">
    <property type="entry name" value="NAD(P)-binding Rossmann-like Domain"/>
    <property type="match status" value="1"/>
</dbReference>
<dbReference type="PANTHER" id="PTHR21708">
    <property type="entry name" value="PROBABLE 2-DEHYDROPANTOATE 2-REDUCTASE"/>
    <property type="match status" value="1"/>
</dbReference>
<dbReference type="InterPro" id="IPR013328">
    <property type="entry name" value="6PGD_dom2"/>
</dbReference>
<evidence type="ECO:0000256" key="3">
    <source>
        <dbReference type="ARBA" id="ARBA00019465"/>
    </source>
</evidence>
<dbReference type="OrthoDB" id="9800163at2"/>
<evidence type="ECO:0000256" key="2">
    <source>
        <dbReference type="ARBA" id="ARBA00013014"/>
    </source>
</evidence>
<keyword evidence="6" id="KW-0812">Transmembrane</keyword>
<dbReference type="GO" id="GO:0008677">
    <property type="term" value="F:2-dehydropantoate 2-reductase activity"/>
    <property type="evidence" value="ECO:0007669"/>
    <property type="project" value="UniProtKB-EC"/>
</dbReference>
<gene>
    <name evidence="9" type="ORF">BKM63_18220</name>
</gene>
<keyword evidence="10" id="KW-1185">Reference proteome</keyword>
<dbReference type="AlphaFoldDB" id="A0A1J7C537"/>
<feature type="transmembrane region" description="Helical" evidence="6">
    <location>
        <begin position="20"/>
        <end position="39"/>
    </location>
</feature>
<evidence type="ECO:0000256" key="4">
    <source>
        <dbReference type="ARBA" id="ARBA00032024"/>
    </source>
</evidence>
<dbReference type="RefSeq" id="WP_071637994.1">
    <property type="nucleotide sequence ID" value="NZ_MLFK01000009.1"/>
</dbReference>
<feature type="domain" description="Ketopantoate reductase C-terminal" evidence="8">
    <location>
        <begin position="191"/>
        <end position="315"/>
    </location>
</feature>
<dbReference type="Pfam" id="PF08546">
    <property type="entry name" value="ApbA_C"/>
    <property type="match status" value="1"/>
</dbReference>
<evidence type="ECO:0000256" key="6">
    <source>
        <dbReference type="SAM" id="Phobius"/>
    </source>
</evidence>
<organism evidence="9 10">
    <name type="scientific">Flavobacterium johnsoniae</name>
    <name type="common">Cytophaga johnsonae</name>
    <dbReference type="NCBI Taxonomy" id="986"/>
    <lineage>
        <taxon>Bacteria</taxon>
        <taxon>Pseudomonadati</taxon>
        <taxon>Bacteroidota</taxon>
        <taxon>Flavobacteriia</taxon>
        <taxon>Flavobacteriales</taxon>
        <taxon>Flavobacteriaceae</taxon>
        <taxon>Flavobacterium</taxon>
    </lineage>
</organism>
<sequence length="321" mass="35338">MEPKQTDLTNTTESNFYDYPIFIIGNGVIAKALAVSLVLNGRNAVIIRGSIDNQPASTENIKVLIADEILEAEVLIDSLSNYESLNGIILLTNKSFGNAVLADKLQNKTGNSPIVFLQNGLHIENSFIDKGFNELYRCVLLATSESLEDNKVRFKLVAPSPIGIIKGSDKVQETIVNILDTDVFSFRIEHDIQTLIWKKVISNCVFNSICPLLETDNGIFHRNKEALEIAKKVIAECLIAAEAYGIGLTMEVVLENILSISKMSDGQKISTYQDILNKRETEIETMNLAIAKAAVLKGSINVPLNSLLGELVKIKSEISRN</sequence>
<evidence type="ECO:0000313" key="9">
    <source>
        <dbReference type="EMBL" id="OIV40793.1"/>
    </source>
</evidence>
<reference evidence="9 10" key="1">
    <citation type="submission" date="2016-10" db="EMBL/GenBank/DDBJ databases">
        <title>Draft Genome Sequence of Rhizobacteria Flavobacterium johnsoniae CI04.</title>
        <authorList>
            <person name="Bravo J.I."/>
            <person name="Lozano G.L."/>
            <person name="Handelsman J."/>
        </authorList>
    </citation>
    <scope>NUCLEOTIDE SEQUENCE [LARGE SCALE GENOMIC DNA]</scope>
    <source>
        <strain evidence="9 10">CI04</strain>
    </source>
</reference>
<keyword evidence="6" id="KW-0472">Membrane</keyword>
<dbReference type="PANTHER" id="PTHR21708:SF26">
    <property type="entry name" value="2-DEHYDROPANTOATE 2-REDUCTASE"/>
    <property type="match status" value="1"/>
</dbReference>
<keyword evidence="6" id="KW-1133">Transmembrane helix</keyword>
<dbReference type="InterPro" id="IPR013752">
    <property type="entry name" value="KPA_reductase"/>
</dbReference>
<proteinExistence type="predicted"/>
<dbReference type="EC" id="1.1.1.169" evidence="2"/>
<evidence type="ECO:0000256" key="1">
    <source>
        <dbReference type="ARBA" id="ARBA00004994"/>
    </source>
</evidence>
<protein>
    <recommendedName>
        <fullName evidence="3">2-dehydropantoate 2-reductase</fullName>
        <ecNumber evidence="2">1.1.1.169</ecNumber>
    </recommendedName>
    <alternativeName>
        <fullName evidence="4">Ketopantoate reductase</fullName>
    </alternativeName>
</protein>
<evidence type="ECO:0000256" key="5">
    <source>
        <dbReference type="ARBA" id="ARBA00048793"/>
    </source>
</evidence>
<dbReference type="Pfam" id="PF02558">
    <property type="entry name" value="ApbA"/>
    <property type="match status" value="1"/>
</dbReference>
<comment type="catalytic activity">
    <reaction evidence="5">
        <text>(R)-pantoate + NADP(+) = 2-dehydropantoate + NADPH + H(+)</text>
        <dbReference type="Rhea" id="RHEA:16233"/>
        <dbReference type="ChEBI" id="CHEBI:11561"/>
        <dbReference type="ChEBI" id="CHEBI:15378"/>
        <dbReference type="ChEBI" id="CHEBI:15980"/>
        <dbReference type="ChEBI" id="CHEBI:57783"/>
        <dbReference type="ChEBI" id="CHEBI:58349"/>
        <dbReference type="EC" id="1.1.1.169"/>
    </reaction>
</comment>
<accession>A0A1J7C537</accession>
<evidence type="ECO:0000259" key="8">
    <source>
        <dbReference type="Pfam" id="PF08546"/>
    </source>
</evidence>
<comment type="caution">
    <text evidence="9">The sequence shown here is derived from an EMBL/GenBank/DDBJ whole genome shotgun (WGS) entry which is preliminary data.</text>
</comment>